<dbReference type="OrthoDB" id="2634410at2759"/>
<evidence type="ECO:0000313" key="1">
    <source>
        <dbReference type="EMBL" id="KZP28506.1"/>
    </source>
</evidence>
<dbReference type="STRING" id="436010.A0A166RPL4"/>
<name>A0A166RPL4_9AGAM</name>
<accession>A0A166RPL4</accession>
<sequence>MSESSSVKTSALIRRVMAGVDRQCCIEGVSMDLYDKLDNLARSRDDMARWEGTRVELCDETLVVGHPTSIGHEIMGHLFTDLCRDGGGQPEGFYNGAQIITGGTTDVRLADGIKVPDYSLYALTANPSSSLSHTLNSYPTVAWEVAYSETERKLARDAARLICFSHGLVQLVVTINITHMQVATKELATVRCSCWEMDLDAFEKAPAKADPSRKINVLSPEGDGTPPKAYRGTVKFGENTYHVRAKETQSCQVYPKPEKDALHILRRHLYREPSEGEEDDVVFAIPTADILRVVLSHEQARASHDEDKARKNFTESDADTLIQALLSKKSRTRE</sequence>
<dbReference type="EMBL" id="KV417503">
    <property type="protein sequence ID" value="KZP28506.1"/>
    <property type="molecule type" value="Genomic_DNA"/>
</dbReference>
<gene>
    <name evidence="1" type="ORF">FIBSPDRAFT_852647</name>
</gene>
<dbReference type="Proteomes" id="UP000076532">
    <property type="component" value="Unassembled WGS sequence"/>
</dbReference>
<keyword evidence="2" id="KW-1185">Reference proteome</keyword>
<proteinExistence type="predicted"/>
<organism evidence="1 2">
    <name type="scientific">Athelia psychrophila</name>
    <dbReference type="NCBI Taxonomy" id="1759441"/>
    <lineage>
        <taxon>Eukaryota</taxon>
        <taxon>Fungi</taxon>
        <taxon>Dikarya</taxon>
        <taxon>Basidiomycota</taxon>
        <taxon>Agaricomycotina</taxon>
        <taxon>Agaricomycetes</taxon>
        <taxon>Agaricomycetidae</taxon>
        <taxon>Atheliales</taxon>
        <taxon>Atheliaceae</taxon>
        <taxon>Athelia</taxon>
    </lineage>
</organism>
<dbReference type="AlphaFoldDB" id="A0A166RPL4"/>
<evidence type="ECO:0000313" key="2">
    <source>
        <dbReference type="Proteomes" id="UP000076532"/>
    </source>
</evidence>
<reference evidence="1 2" key="1">
    <citation type="journal article" date="2016" name="Mol. Biol. Evol.">
        <title>Comparative Genomics of Early-Diverging Mushroom-Forming Fungi Provides Insights into the Origins of Lignocellulose Decay Capabilities.</title>
        <authorList>
            <person name="Nagy L.G."/>
            <person name="Riley R."/>
            <person name="Tritt A."/>
            <person name="Adam C."/>
            <person name="Daum C."/>
            <person name="Floudas D."/>
            <person name="Sun H."/>
            <person name="Yadav J.S."/>
            <person name="Pangilinan J."/>
            <person name="Larsson K.H."/>
            <person name="Matsuura K."/>
            <person name="Barry K."/>
            <person name="Labutti K."/>
            <person name="Kuo R."/>
            <person name="Ohm R.A."/>
            <person name="Bhattacharya S.S."/>
            <person name="Shirouzu T."/>
            <person name="Yoshinaga Y."/>
            <person name="Martin F.M."/>
            <person name="Grigoriev I.V."/>
            <person name="Hibbett D.S."/>
        </authorList>
    </citation>
    <scope>NUCLEOTIDE SEQUENCE [LARGE SCALE GENOMIC DNA]</scope>
    <source>
        <strain evidence="1 2">CBS 109695</strain>
    </source>
</reference>
<protein>
    <submittedName>
        <fullName evidence="1">Uncharacterized protein</fullName>
    </submittedName>
</protein>